<feature type="region of interest" description="Disordered" evidence="1">
    <location>
        <begin position="401"/>
        <end position="434"/>
    </location>
</feature>
<feature type="region of interest" description="Disordered" evidence="1">
    <location>
        <begin position="182"/>
        <end position="202"/>
    </location>
</feature>
<dbReference type="EMBL" id="CP034348">
    <property type="protein sequence ID" value="QGX99613.1"/>
    <property type="molecule type" value="Genomic_DNA"/>
</dbReference>
<dbReference type="KEGG" id="rom:EI983_15600"/>
<reference evidence="4" key="1">
    <citation type="submission" date="2018-12" db="EMBL/GenBank/DDBJ databases">
        <title>Complete genome sequence of Roseovarius sp. MME-070.</title>
        <authorList>
            <person name="Nam Y.-D."/>
            <person name="Kang J."/>
            <person name="Chung W.-H."/>
            <person name="Park Y.S."/>
        </authorList>
    </citation>
    <scope>NUCLEOTIDE SEQUENCE [LARGE SCALE GENOMIC DNA]</scope>
    <source>
        <strain evidence="4">MME-070</strain>
    </source>
</reference>
<evidence type="ECO:0000256" key="1">
    <source>
        <dbReference type="SAM" id="MobiDB-lite"/>
    </source>
</evidence>
<dbReference type="Proteomes" id="UP000428330">
    <property type="component" value="Chromosome"/>
</dbReference>
<keyword evidence="4" id="KW-1185">Reference proteome</keyword>
<feature type="transmembrane region" description="Helical" evidence="2">
    <location>
        <begin position="33"/>
        <end position="49"/>
    </location>
</feature>
<accession>A0A6I6IUN0</accession>
<feature type="transmembrane region" description="Helical" evidence="2">
    <location>
        <begin position="76"/>
        <end position="99"/>
    </location>
</feature>
<proteinExistence type="predicted"/>
<evidence type="ECO:0000313" key="4">
    <source>
        <dbReference type="Proteomes" id="UP000428330"/>
    </source>
</evidence>
<organism evidence="3 4">
    <name type="scientific">Roseovarius faecimaris</name>
    <dbReference type="NCBI Taxonomy" id="2494550"/>
    <lineage>
        <taxon>Bacteria</taxon>
        <taxon>Pseudomonadati</taxon>
        <taxon>Pseudomonadota</taxon>
        <taxon>Alphaproteobacteria</taxon>
        <taxon>Rhodobacterales</taxon>
        <taxon>Roseobacteraceae</taxon>
        <taxon>Roseovarius</taxon>
    </lineage>
</organism>
<evidence type="ECO:0000313" key="3">
    <source>
        <dbReference type="EMBL" id="QGX99613.1"/>
    </source>
</evidence>
<name>A0A6I6IUN0_9RHOB</name>
<dbReference type="OrthoDB" id="7733982at2"/>
<dbReference type="AlphaFoldDB" id="A0A6I6IUN0"/>
<feature type="compositionally biased region" description="Basic and acidic residues" evidence="1">
    <location>
        <begin position="187"/>
        <end position="202"/>
    </location>
</feature>
<protein>
    <recommendedName>
        <fullName evidence="5">DUF748 domain-containing protein</fullName>
    </recommendedName>
</protein>
<feature type="compositionally biased region" description="Basic and acidic residues" evidence="1">
    <location>
        <begin position="414"/>
        <end position="434"/>
    </location>
</feature>
<keyword evidence="2" id="KW-0472">Membrane</keyword>
<keyword evidence="2" id="KW-1133">Transmembrane helix</keyword>
<evidence type="ECO:0000256" key="2">
    <source>
        <dbReference type="SAM" id="Phobius"/>
    </source>
</evidence>
<sequence length="434" mass="47462">MEALVLIFAEILLACLAPLLALAGAALAVVLEAVLGFLALVFGGVFEVWRESRRMKREAAGRAPKAPRKPLVPRKVVHWAAGGLVALGAVGVLASVLFMQPILRYVMDTASARAGAEIRFERADGMLLTGDVTLYGITARRAAPEGLGFDMAIARLDAEVDVLTLLSRTPVISLARVDGVTGTVSPPRRDPDKPRPEKKEKRPFVITQVDVKDVALEIRPKGSEAYPLVIETAEVAPFRSSTALFSLLFRSNMVAQIAGQDLRVETARLTDRGRETRWLFEDVEAEKLQLLVPKAPLTWFSGGRLTARVEDRWSLSDDFVDMDWRIVLEDVRIQVPREAGRTEKLLGGALAKLVAAQGGNADFAYRLELDPEQIRALRSGDLDQFWDTVLGGFLKFGAKDGADEDEKAEEAGEEDKPGALDKLKNLLKKDEAAD</sequence>
<keyword evidence="2" id="KW-0812">Transmembrane</keyword>
<gene>
    <name evidence="3" type="ORF">EI983_15600</name>
</gene>
<evidence type="ECO:0008006" key="5">
    <source>
        <dbReference type="Google" id="ProtNLM"/>
    </source>
</evidence>
<dbReference type="RefSeq" id="WP_157708293.1">
    <property type="nucleotide sequence ID" value="NZ_CP034348.1"/>
</dbReference>
<feature type="compositionally biased region" description="Acidic residues" evidence="1">
    <location>
        <begin position="402"/>
        <end position="413"/>
    </location>
</feature>